<accession>A0A1S7DUM7</accession>
<evidence type="ECO:0000313" key="2">
    <source>
        <dbReference type="Proteomes" id="UP000189883"/>
    </source>
</evidence>
<name>A0A1S7DUM7_RIEAN</name>
<dbReference type="PANTHER" id="PTHR12558">
    <property type="entry name" value="CELL DIVISION CYCLE 16,23,27"/>
    <property type="match status" value="1"/>
</dbReference>
<dbReference type="AlphaFoldDB" id="A0A1S7DUM7"/>
<dbReference type="Proteomes" id="UP000189883">
    <property type="component" value="Chromosome"/>
</dbReference>
<sequence length="461" mass="51585">MKKVILSIAVFSTTLAFSQKKEIQNAFKAIESGDIAVTNAELSKAEVLIGSKSYLVEPSLLEQYYYSKGVALIKSGKTTEGATWLGKIGDLSKSKIYTGKDAEKNKVYFVGKEAADTSGISGLKEEVYASKLSDKLPQIINPILKTAGDEAYKAYQAKDHNKAAERYLEVYNLLKAVGTDDKLYEYYGALNYALADNKSKAIDVYSKLINSGYTGVNTLYKAKNKKTGQEENLDKNTFETFKKLGGAGDYTDFRTEQTPSIEQELYETNAALLIDSEKYDEALALLDKGIKKFPKSSKLSELQGTAYYKSGKTNEFINNLKNVVASNPNDKVSWYNLGVLLSKDETKITEAENAFKKSLEIDSNYIPAIQGIFYNVYMLGDDGKVIEKAEAARKAKKMDEFNKILQDRRDRFAKGLPYLEKWYSLEPKNPEIVSLLRGVYQTLRKEDKVKEMKAVEDSLGK</sequence>
<dbReference type="PANTHER" id="PTHR12558:SF13">
    <property type="entry name" value="CELL DIVISION CYCLE PROTEIN 27 HOMOLOG"/>
    <property type="match status" value="1"/>
</dbReference>
<dbReference type="InterPro" id="IPR011990">
    <property type="entry name" value="TPR-like_helical_dom_sf"/>
</dbReference>
<evidence type="ECO:0000313" key="1">
    <source>
        <dbReference type="EMBL" id="AQY22819.1"/>
    </source>
</evidence>
<dbReference type="EMBL" id="CP011859">
    <property type="protein sequence ID" value="AQY22819.1"/>
    <property type="molecule type" value="Genomic_DNA"/>
</dbReference>
<dbReference type="RefSeq" id="WP_014938626.1">
    <property type="nucleotide sequence ID" value="NZ_CP011859.1"/>
</dbReference>
<dbReference type="Gene3D" id="1.25.40.10">
    <property type="entry name" value="Tetratricopeptide repeat domain"/>
    <property type="match status" value="1"/>
</dbReference>
<protein>
    <submittedName>
        <fullName evidence="1">Uncharacterized protein</fullName>
    </submittedName>
</protein>
<gene>
    <name evidence="1" type="ORF">AB406_1878</name>
</gene>
<organism evidence="1 2">
    <name type="scientific">Riemerella anatipestifer</name>
    <name type="common">Moraxella anatipestifer</name>
    <dbReference type="NCBI Taxonomy" id="34085"/>
    <lineage>
        <taxon>Bacteria</taxon>
        <taxon>Pseudomonadati</taxon>
        <taxon>Bacteroidota</taxon>
        <taxon>Flavobacteriia</taxon>
        <taxon>Flavobacteriales</taxon>
        <taxon>Weeksellaceae</taxon>
        <taxon>Riemerella</taxon>
    </lineage>
</organism>
<proteinExistence type="predicted"/>
<reference evidence="1 2" key="1">
    <citation type="submission" date="2015-06" db="EMBL/GenBank/DDBJ databases">
        <title>R. anatipestifer strain HXb2 is the most virulent strain so far, and the genome sequence would help us uncover the pathogenesis.</title>
        <authorList>
            <person name="Hu Q."/>
            <person name="Qi J."/>
            <person name="Bo H."/>
            <person name="Liu G."/>
            <person name="Tao M."/>
            <person name="Ding Y."/>
            <person name="Xue Y."/>
        </authorList>
    </citation>
    <scope>NUCLEOTIDE SEQUENCE [LARGE SCALE GENOMIC DNA]</scope>
    <source>
        <strain evidence="1 2">HXb2</strain>
    </source>
</reference>
<dbReference type="SUPFAM" id="SSF48452">
    <property type="entry name" value="TPR-like"/>
    <property type="match status" value="1"/>
</dbReference>